<dbReference type="Proteomes" id="UP000799436">
    <property type="component" value="Unassembled WGS sequence"/>
</dbReference>
<evidence type="ECO:0000313" key="3">
    <source>
        <dbReference type="Proteomes" id="UP000799436"/>
    </source>
</evidence>
<name>A0A6G1KYU1_9PEZI</name>
<protein>
    <submittedName>
        <fullName evidence="2">Uncharacterized protein</fullName>
    </submittedName>
</protein>
<evidence type="ECO:0000256" key="1">
    <source>
        <dbReference type="SAM" id="MobiDB-lite"/>
    </source>
</evidence>
<keyword evidence="3" id="KW-1185">Reference proteome</keyword>
<accession>A0A6G1KYU1</accession>
<organism evidence="2 3">
    <name type="scientific">Teratosphaeria nubilosa</name>
    <dbReference type="NCBI Taxonomy" id="161662"/>
    <lineage>
        <taxon>Eukaryota</taxon>
        <taxon>Fungi</taxon>
        <taxon>Dikarya</taxon>
        <taxon>Ascomycota</taxon>
        <taxon>Pezizomycotina</taxon>
        <taxon>Dothideomycetes</taxon>
        <taxon>Dothideomycetidae</taxon>
        <taxon>Mycosphaerellales</taxon>
        <taxon>Teratosphaeriaceae</taxon>
        <taxon>Teratosphaeria</taxon>
    </lineage>
</organism>
<evidence type="ECO:0000313" key="2">
    <source>
        <dbReference type="EMBL" id="KAF2765767.1"/>
    </source>
</evidence>
<feature type="region of interest" description="Disordered" evidence="1">
    <location>
        <begin position="1"/>
        <end position="21"/>
    </location>
</feature>
<gene>
    <name evidence="2" type="ORF">EJ03DRAFT_354553</name>
</gene>
<dbReference type="EMBL" id="ML995884">
    <property type="protein sequence ID" value="KAF2765767.1"/>
    <property type="molecule type" value="Genomic_DNA"/>
</dbReference>
<reference evidence="2" key="1">
    <citation type="journal article" date="2020" name="Stud. Mycol.">
        <title>101 Dothideomycetes genomes: a test case for predicting lifestyles and emergence of pathogens.</title>
        <authorList>
            <person name="Haridas S."/>
            <person name="Albert R."/>
            <person name="Binder M."/>
            <person name="Bloem J."/>
            <person name="Labutti K."/>
            <person name="Salamov A."/>
            <person name="Andreopoulos B."/>
            <person name="Baker S."/>
            <person name="Barry K."/>
            <person name="Bills G."/>
            <person name="Bluhm B."/>
            <person name="Cannon C."/>
            <person name="Castanera R."/>
            <person name="Culley D."/>
            <person name="Daum C."/>
            <person name="Ezra D."/>
            <person name="Gonzalez J."/>
            <person name="Henrissat B."/>
            <person name="Kuo A."/>
            <person name="Liang C."/>
            <person name="Lipzen A."/>
            <person name="Lutzoni F."/>
            <person name="Magnuson J."/>
            <person name="Mondo S."/>
            <person name="Nolan M."/>
            <person name="Ohm R."/>
            <person name="Pangilinan J."/>
            <person name="Park H.-J."/>
            <person name="Ramirez L."/>
            <person name="Alfaro M."/>
            <person name="Sun H."/>
            <person name="Tritt A."/>
            <person name="Yoshinaga Y."/>
            <person name="Zwiers L.-H."/>
            <person name="Turgeon B."/>
            <person name="Goodwin S."/>
            <person name="Spatafora J."/>
            <person name="Crous P."/>
            <person name="Grigoriev I."/>
        </authorList>
    </citation>
    <scope>NUCLEOTIDE SEQUENCE</scope>
    <source>
        <strain evidence="2">CBS 116005</strain>
    </source>
</reference>
<dbReference type="AlphaFoldDB" id="A0A6G1KYU1"/>
<sequence length="218" mass="23392">MTSNHCNHPSSASDSSHVDINTLSGLTSPSAIIAQAPASARPSPPATLCGHIYNSQAGSHPLTTTAGHLGQRVGDVANNAIPPRNTNEHHDTNIPNQDIRLGHLKLVVETTIVCVAAYYGFGRHRPSIEATLLKASVCFYVYQVFDPADHFWSSKRQQRRIRSRRTVGVDSNSADISAWGGGEGRWRFITIFELIASAKMTAANDAVTLLVSLPGLGA</sequence>
<proteinExistence type="predicted"/>